<feature type="compositionally biased region" description="Acidic residues" evidence="1">
    <location>
        <begin position="49"/>
        <end position="77"/>
    </location>
</feature>
<accession>A0A5J4W171</accession>
<sequence>MQNLIRIADLLEVKKIMLTVFLNNEKGRQFYRKIGYVTDRISPTFDEKQMEDDEDSDQEDEENEEDEDEENEEDEDDDQKKKKDKKKEEEEYQEQEEDKNNDVDEEAPFYEILHYITQKSQQENNK</sequence>
<dbReference type="AlphaFoldDB" id="A0A5J4W171"/>
<feature type="region of interest" description="Disordered" evidence="1">
    <location>
        <begin position="41"/>
        <end position="126"/>
    </location>
</feature>
<dbReference type="Gene3D" id="3.40.630.30">
    <property type="match status" value="1"/>
</dbReference>
<dbReference type="SUPFAM" id="SSF55729">
    <property type="entry name" value="Acyl-CoA N-acyltransferases (Nat)"/>
    <property type="match status" value="1"/>
</dbReference>
<reference evidence="2 3" key="1">
    <citation type="submission" date="2019-03" db="EMBL/GenBank/DDBJ databases">
        <title>Single cell metagenomics reveals metabolic interactions within the superorganism composed of flagellate Streblomastix strix and complex community of Bacteroidetes bacteria on its surface.</title>
        <authorList>
            <person name="Treitli S.C."/>
            <person name="Kolisko M."/>
            <person name="Husnik F."/>
            <person name="Keeling P."/>
            <person name="Hampl V."/>
        </authorList>
    </citation>
    <scope>NUCLEOTIDE SEQUENCE [LARGE SCALE GENOMIC DNA]</scope>
    <source>
        <strain evidence="2">ST1C</strain>
    </source>
</reference>
<dbReference type="EMBL" id="SNRW01003943">
    <property type="protein sequence ID" value="KAA6388542.1"/>
    <property type="molecule type" value="Genomic_DNA"/>
</dbReference>
<comment type="caution">
    <text evidence="2">The sequence shown here is derived from an EMBL/GenBank/DDBJ whole genome shotgun (WGS) entry which is preliminary data.</text>
</comment>
<gene>
    <name evidence="2" type="ORF">EZS28_015929</name>
</gene>
<dbReference type="Proteomes" id="UP000324800">
    <property type="component" value="Unassembled WGS sequence"/>
</dbReference>
<name>A0A5J4W171_9EUKA</name>
<evidence type="ECO:0000313" key="3">
    <source>
        <dbReference type="Proteomes" id="UP000324800"/>
    </source>
</evidence>
<organism evidence="2 3">
    <name type="scientific">Streblomastix strix</name>
    <dbReference type="NCBI Taxonomy" id="222440"/>
    <lineage>
        <taxon>Eukaryota</taxon>
        <taxon>Metamonada</taxon>
        <taxon>Preaxostyla</taxon>
        <taxon>Oxymonadida</taxon>
        <taxon>Streblomastigidae</taxon>
        <taxon>Streblomastix</taxon>
    </lineage>
</organism>
<feature type="compositionally biased region" description="Acidic residues" evidence="1">
    <location>
        <begin position="90"/>
        <end position="108"/>
    </location>
</feature>
<evidence type="ECO:0000256" key="1">
    <source>
        <dbReference type="SAM" id="MobiDB-lite"/>
    </source>
</evidence>
<evidence type="ECO:0000313" key="2">
    <source>
        <dbReference type="EMBL" id="KAA6388542.1"/>
    </source>
</evidence>
<proteinExistence type="predicted"/>
<feature type="compositionally biased region" description="Basic and acidic residues" evidence="1">
    <location>
        <begin position="78"/>
        <end position="89"/>
    </location>
</feature>
<feature type="compositionally biased region" description="Polar residues" evidence="1">
    <location>
        <begin position="117"/>
        <end position="126"/>
    </location>
</feature>
<protein>
    <submittedName>
        <fullName evidence="2">Uncharacterized protein</fullName>
    </submittedName>
</protein>
<dbReference type="InterPro" id="IPR016181">
    <property type="entry name" value="Acyl_CoA_acyltransferase"/>
</dbReference>
<dbReference type="OrthoDB" id="424551at2759"/>